<dbReference type="InterPro" id="IPR030678">
    <property type="entry name" value="Peptide/Ni-bd"/>
</dbReference>
<accession>A0A9Q9BP34</accession>
<dbReference type="InterPro" id="IPR039424">
    <property type="entry name" value="SBP_5"/>
</dbReference>
<organism evidence="2 3">
    <name type="scientific">Treponema denticola</name>
    <dbReference type="NCBI Taxonomy" id="158"/>
    <lineage>
        <taxon>Bacteria</taxon>
        <taxon>Pseudomonadati</taxon>
        <taxon>Spirochaetota</taxon>
        <taxon>Spirochaetia</taxon>
        <taxon>Spirochaetales</taxon>
        <taxon>Treponemataceae</taxon>
        <taxon>Treponema</taxon>
    </lineage>
</organism>
<dbReference type="RefSeq" id="WP_253718207.1">
    <property type="nucleotide sequence ID" value="NZ_CP051522.1"/>
</dbReference>
<dbReference type="Gene3D" id="3.40.190.10">
    <property type="entry name" value="Periplasmic binding protein-like II"/>
    <property type="match status" value="1"/>
</dbReference>
<dbReference type="PIRSF" id="PIRSF002741">
    <property type="entry name" value="MppA"/>
    <property type="match status" value="1"/>
</dbReference>
<name>A0A9Q9BP34_TREDN</name>
<dbReference type="GO" id="GO:1904680">
    <property type="term" value="F:peptide transmembrane transporter activity"/>
    <property type="evidence" value="ECO:0007669"/>
    <property type="project" value="TreeGrafter"/>
</dbReference>
<dbReference type="GO" id="GO:0043190">
    <property type="term" value="C:ATP-binding cassette (ABC) transporter complex"/>
    <property type="evidence" value="ECO:0007669"/>
    <property type="project" value="InterPro"/>
</dbReference>
<evidence type="ECO:0000259" key="1">
    <source>
        <dbReference type="Pfam" id="PF00496"/>
    </source>
</evidence>
<dbReference type="Gene3D" id="3.10.105.10">
    <property type="entry name" value="Dipeptide-binding Protein, Domain 3"/>
    <property type="match status" value="1"/>
</dbReference>
<dbReference type="InterPro" id="IPR000914">
    <property type="entry name" value="SBP_5_dom"/>
</dbReference>
<sequence length="515" mass="58214">MKKLIVFFIVFTLLLSPVFAMGSGEGDLNSLPAKEKRLVLGAALDFKGNQEAGTLVFDTIVTLDAERRVQPAAVESWTVNKDSTEFILHLRKGLSYSDGTEASAEDLKKSIEVLGKTQFRSYSPKLKHIDIIDKTSVKMVMKAPFLFLLDELEKIQLVPAKFLQENGTITEYIGSGPYILKDYEKNVRAVLVKNPNYWERKPYKMETLIWQVIPDGEARKLALQSGQVDVIGITEHYAGSIPLTVSYELSNLKEFTKLLQDPKSYTIVFSIGLNYKKDFLKDTALRHALQYVINRESLTKDIFFGQADPCGYLFNPSFNDGPKNKKPFVYDLQKAKDILAKAGYTWNNGVLTKNGKRISFTYVSTTSPQQKDIAVFVQKALQEIGIEVTIEAVNSPIAVEKVKKGEWDIAFSLSLFEPLTTSLEFGGLHSKYHEFGIGFGITPETIKTAETILEAADLQTFKTAVSKYWDIQWEEYPFIPLYTQTRRAFYKKGLSGFNFSKSAYKIDLSNVQWDK</sequence>
<reference evidence="2" key="1">
    <citation type="submission" date="2020-04" db="EMBL/GenBank/DDBJ databases">
        <title>Comparative genomics of oral phylogroup-2 Treponema strains.</title>
        <authorList>
            <person name="Zeng H."/>
            <person name="Chan Y.K."/>
            <person name="Watt R.M."/>
        </authorList>
    </citation>
    <scope>NUCLEOTIDE SEQUENCE</scope>
    <source>
        <strain evidence="2">OMZ 905</strain>
    </source>
</reference>
<dbReference type="EMBL" id="CP051635">
    <property type="protein sequence ID" value="UTD00448.1"/>
    <property type="molecule type" value="Genomic_DNA"/>
</dbReference>
<dbReference type="GO" id="GO:0015833">
    <property type="term" value="P:peptide transport"/>
    <property type="evidence" value="ECO:0007669"/>
    <property type="project" value="TreeGrafter"/>
</dbReference>
<dbReference type="AlphaFoldDB" id="A0A9Q9BP34"/>
<proteinExistence type="predicted"/>
<dbReference type="PANTHER" id="PTHR30290">
    <property type="entry name" value="PERIPLASMIC BINDING COMPONENT OF ABC TRANSPORTER"/>
    <property type="match status" value="1"/>
</dbReference>
<evidence type="ECO:0000313" key="2">
    <source>
        <dbReference type="EMBL" id="UTD00448.1"/>
    </source>
</evidence>
<feature type="domain" description="Solute-binding protein family 5" evidence="1">
    <location>
        <begin position="69"/>
        <end position="412"/>
    </location>
</feature>
<protein>
    <recommendedName>
        <fullName evidence="1">Solute-binding protein family 5 domain-containing protein</fullName>
    </recommendedName>
</protein>
<evidence type="ECO:0000313" key="3">
    <source>
        <dbReference type="Proteomes" id="UP001056981"/>
    </source>
</evidence>
<dbReference type="SUPFAM" id="SSF53850">
    <property type="entry name" value="Periplasmic binding protein-like II"/>
    <property type="match status" value="1"/>
</dbReference>
<dbReference type="Proteomes" id="UP001056981">
    <property type="component" value="Chromosome"/>
</dbReference>
<gene>
    <name evidence="2" type="ORF">E4N86_06930</name>
</gene>
<dbReference type="GO" id="GO:0030288">
    <property type="term" value="C:outer membrane-bounded periplasmic space"/>
    <property type="evidence" value="ECO:0007669"/>
    <property type="project" value="UniProtKB-ARBA"/>
</dbReference>
<dbReference type="Pfam" id="PF00496">
    <property type="entry name" value="SBP_bac_5"/>
    <property type="match status" value="1"/>
</dbReference>